<dbReference type="STRING" id="545694.TREPR_0559"/>
<protein>
    <submittedName>
        <fullName evidence="3">Repeat protein</fullName>
    </submittedName>
</protein>
<dbReference type="GO" id="GO:0030313">
    <property type="term" value="C:cell envelope"/>
    <property type="evidence" value="ECO:0007669"/>
    <property type="project" value="UniProtKB-SubCell"/>
</dbReference>
<dbReference type="KEGG" id="tpi:TREPR_0559"/>
<dbReference type="InterPro" id="IPR032575">
    <property type="entry name" value="DUF4923"/>
</dbReference>
<dbReference type="InterPro" id="IPR042229">
    <property type="entry name" value="Listeria/Bacterioides_rpt_sf"/>
</dbReference>
<evidence type="ECO:0000256" key="1">
    <source>
        <dbReference type="ARBA" id="ARBA00004196"/>
    </source>
</evidence>
<dbReference type="AlphaFoldDB" id="F5YKT2"/>
<reference evidence="3 4" key="2">
    <citation type="journal article" date="2011" name="ISME J.">
        <title>RNA-seq reveals cooperative metabolic interactions between two termite-gut spirochete species in co-culture.</title>
        <authorList>
            <person name="Rosenthal A.Z."/>
            <person name="Matson E.G."/>
            <person name="Eldar A."/>
            <person name="Leadbetter J.R."/>
        </authorList>
    </citation>
    <scope>NUCLEOTIDE SEQUENCE [LARGE SCALE GENOMIC DNA]</scope>
    <source>
        <strain evidence="4">ATCC BAA-887 / DSM 12427 / ZAS-2</strain>
    </source>
</reference>
<sequence length="353" mass="37883">MKTVLDKLMGNKVSLTPPMGLRGPLVREYNKPTVSVRPFRSTLVLDLKKISWVLIILAGLSLMACPGPEDPKPTVPNYFTITFDATGGMATPSRQVISGDALGTVPTPTRSGYTFAGWFTAANGGGTEYTATTTITESKTLYAKWVPATNPKQVIVTGLSVFNSKRFQVLISTALNYSNDTIVAGYYDPAGPTISDGSTGAVVTLFTEVEPQQSPWTGSGSYYVVILIRTPDETYHKESAFISIQKIPFTSVSTTIVFSPPDYIQEGADPVKLQGTWNDTGPGNATVKFTGASYIINEGGPNESTGTFVVNGTNHKLKITAPDSEFAYSFTNDTTLVLTDGHAQLNGTYTKQP</sequence>
<reference evidence="4" key="1">
    <citation type="submission" date="2009-12" db="EMBL/GenBank/DDBJ databases">
        <title>Complete sequence of Treponema primitia strain ZAS-2.</title>
        <authorList>
            <person name="Tetu S.G."/>
            <person name="Matson E."/>
            <person name="Ren Q."/>
            <person name="Seshadri R."/>
            <person name="Elbourne L."/>
            <person name="Hassan K.A."/>
            <person name="Durkin A."/>
            <person name="Radune D."/>
            <person name="Mohamoud Y."/>
            <person name="Shay R."/>
            <person name="Jin S."/>
            <person name="Zhang X."/>
            <person name="Lucey K."/>
            <person name="Ballor N.R."/>
            <person name="Ottesen E."/>
            <person name="Rosenthal R."/>
            <person name="Allen A."/>
            <person name="Leadbetter J.R."/>
            <person name="Paulsen I.T."/>
        </authorList>
    </citation>
    <scope>NUCLEOTIDE SEQUENCE [LARGE SCALE GENOMIC DNA]</scope>
    <source>
        <strain evidence="4">ATCC BAA-887 / DSM 12427 / ZAS-2</strain>
    </source>
</reference>
<dbReference type="eggNOG" id="COG5263">
    <property type="taxonomic scope" value="Bacteria"/>
</dbReference>
<feature type="domain" description="DUF4923" evidence="2">
    <location>
        <begin position="268"/>
        <end position="350"/>
    </location>
</feature>
<dbReference type="Pfam" id="PF16270">
    <property type="entry name" value="DUF4923"/>
    <property type="match status" value="1"/>
</dbReference>
<dbReference type="InterPro" id="IPR013378">
    <property type="entry name" value="InlB-like_B-rpt"/>
</dbReference>
<dbReference type="RefSeq" id="WP_015709464.1">
    <property type="nucleotide sequence ID" value="NC_015578.1"/>
</dbReference>
<dbReference type="NCBIfam" id="TIGR02543">
    <property type="entry name" value="List_Bact_rpt"/>
    <property type="match status" value="1"/>
</dbReference>
<evidence type="ECO:0000259" key="2">
    <source>
        <dbReference type="Pfam" id="PF16270"/>
    </source>
</evidence>
<dbReference type="EMBL" id="CP001843">
    <property type="protein sequence ID" value="AEF84170.1"/>
    <property type="molecule type" value="Genomic_DNA"/>
</dbReference>
<dbReference type="HOGENOM" id="CLU_785120_0_0_12"/>
<evidence type="ECO:0000313" key="4">
    <source>
        <dbReference type="Proteomes" id="UP000009223"/>
    </source>
</evidence>
<keyword evidence="4" id="KW-1185">Reference proteome</keyword>
<accession>F5YKT2</accession>
<gene>
    <name evidence="3" type="ordered locus">TREPR_0559</name>
</gene>
<dbReference type="Pfam" id="PF09479">
    <property type="entry name" value="Flg_new"/>
    <property type="match status" value="1"/>
</dbReference>
<proteinExistence type="predicted"/>
<dbReference type="OrthoDB" id="358082at2"/>
<evidence type="ECO:0000313" key="3">
    <source>
        <dbReference type="EMBL" id="AEF84170.1"/>
    </source>
</evidence>
<dbReference type="Gene3D" id="2.60.40.4270">
    <property type="entry name" value="Listeria-Bacteroides repeat domain"/>
    <property type="match status" value="1"/>
</dbReference>
<name>F5YKT2_TREPZ</name>
<organism evidence="3 4">
    <name type="scientific">Treponema primitia (strain ATCC BAA-887 / DSM 12427 / ZAS-2)</name>
    <dbReference type="NCBI Taxonomy" id="545694"/>
    <lineage>
        <taxon>Bacteria</taxon>
        <taxon>Pseudomonadati</taxon>
        <taxon>Spirochaetota</taxon>
        <taxon>Spirochaetia</taxon>
        <taxon>Spirochaetales</taxon>
        <taxon>Treponemataceae</taxon>
        <taxon>Treponema</taxon>
    </lineage>
</organism>
<dbReference type="Proteomes" id="UP000009223">
    <property type="component" value="Chromosome"/>
</dbReference>
<comment type="subcellular location">
    <subcellularLocation>
        <location evidence="1">Cell envelope</location>
    </subcellularLocation>
</comment>